<organism evidence="2 3">
    <name type="scientific">Hominiventricola aquisgranensis</name>
    <dbReference type="NCBI Taxonomy" id="3133164"/>
    <lineage>
        <taxon>Bacteria</taxon>
        <taxon>Bacillati</taxon>
        <taxon>Bacillota</taxon>
        <taxon>Clostridia</taxon>
        <taxon>Lachnospirales</taxon>
        <taxon>Lachnospiraceae</taxon>
        <taxon>Hominiventricola</taxon>
    </lineage>
</organism>
<keyword evidence="1" id="KW-0812">Transmembrane</keyword>
<dbReference type="InterPro" id="IPR018674">
    <property type="entry name" value="DUF2142_membrane"/>
</dbReference>
<proteinExistence type="predicted"/>
<feature type="transmembrane region" description="Helical" evidence="1">
    <location>
        <begin position="842"/>
        <end position="859"/>
    </location>
</feature>
<keyword evidence="1" id="KW-0472">Membrane</keyword>
<dbReference type="RefSeq" id="WP_349144714.1">
    <property type="nucleotide sequence ID" value="NZ_JBBMFC010000020.1"/>
</dbReference>
<feature type="transmembrane region" description="Helical" evidence="1">
    <location>
        <begin position="223"/>
        <end position="241"/>
    </location>
</feature>
<feature type="transmembrane region" description="Helical" evidence="1">
    <location>
        <begin position="182"/>
        <end position="202"/>
    </location>
</feature>
<sequence length="865" mass="96350">MRNLENKKKYPAILLLICLAVVLTGTAIPVREARSLGLSGANQANLKSATEELTEGHELIFQVDMPSETASQIGFFFTINKHQFTEGELSICAYDGEEQIGKTVTPLTDMEADQFLFVKFSHCPETLTVRISSDAPEAGPSVWLNEVTVNPGTAQMDGGSIEKSLVYNLTYTVMVHRFQKPMLIGLILLLGGIGVYGAGGFVRPVKKEKIKLPKKKCNRVCQMIGLGCTVLAVALIFFYLYDTKIRIAQNTTERVTILEPDGETQEITEENAYYQQLVHPEQDSLTGLGVRFFVEADNTLTDEGIMHARVTDLSTGKVMCETDVAASAFISGEYVGLLFDDSQTGVADHDYEIELTFSPELLNRGLSLMTSEEGACVCAYLYFNIFLKKFFFFLFLGAEAFACLFVYLTFIRKTKLTTVFLVTVLFLGLVYNVLLTPQMVPDEAKHIDMAYRYSNELLGYESLGDTTCLMRADDAAIDFTSSPTIHNYRNVYYGLFSKVTDDRMVETEINSNIEGSFLFYAPAVLGMTFARLLGLGTVPMLLIARYLNLVAFSLLAWFGMKHLPFGQMTLFVLAMLPVNLQQCTSFSHDAITHGILLLYGCLCLEATYKEEKMTGQRMLLLEVMALLLLYCKNGSYVPLCLLPILIPAARFAGKREKYLSVGALAGIPLLAFAGKHMTTVNGIVTTTAATSVVSTGDGTEFLTGYTIGYFLKDPLEFVYMMANTFFDKIGFYLESLVGYKLGWVEIETSMLVVLLFWFLLFLTTLDTQEKQVRIRGFERFWMIFLCLGCTGLILLGMLFQWTPMGHVSIEGVQGRYFLPFMLILLTAARGRWISLTTRIDRGIAAAAVSGQLLTIMYVIKQVTTV</sequence>
<feature type="transmembrane region" description="Helical" evidence="1">
    <location>
        <begin position="416"/>
        <end position="434"/>
    </location>
</feature>
<protein>
    <submittedName>
        <fullName evidence="2">DUF2142 domain-containing protein</fullName>
    </submittedName>
</protein>
<feature type="transmembrane region" description="Helical" evidence="1">
    <location>
        <begin position="741"/>
        <end position="760"/>
    </location>
</feature>
<evidence type="ECO:0000256" key="1">
    <source>
        <dbReference type="SAM" id="Phobius"/>
    </source>
</evidence>
<keyword evidence="1" id="KW-1133">Transmembrane helix</keyword>
<evidence type="ECO:0000313" key="2">
    <source>
        <dbReference type="EMBL" id="MEQ2579427.1"/>
    </source>
</evidence>
<accession>A0ABV1I2L1</accession>
<feature type="transmembrane region" description="Helical" evidence="1">
    <location>
        <begin position="813"/>
        <end position="830"/>
    </location>
</feature>
<feature type="transmembrane region" description="Helical" evidence="1">
    <location>
        <begin position="517"/>
        <end position="542"/>
    </location>
</feature>
<dbReference type="Pfam" id="PF09913">
    <property type="entry name" value="DUF2142"/>
    <property type="match status" value="1"/>
</dbReference>
<gene>
    <name evidence="2" type="ORF">WMO62_11395</name>
</gene>
<feature type="transmembrane region" description="Helical" evidence="1">
    <location>
        <begin position="780"/>
        <end position="801"/>
    </location>
</feature>
<name>A0ABV1I2L1_9FIRM</name>
<evidence type="ECO:0000313" key="3">
    <source>
        <dbReference type="Proteomes" id="UP001470288"/>
    </source>
</evidence>
<dbReference type="EMBL" id="JBBMFC010000020">
    <property type="protein sequence ID" value="MEQ2579427.1"/>
    <property type="molecule type" value="Genomic_DNA"/>
</dbReference>
<comment type="caution">
    <text evidence="2">The sequence shown here is derived from an EMBL/GenBank/DDBJ whole genome shotgun (WGS) entry which is preliminary data.</text>
</comment>
<keyword evidence="3" id="KW-1185">Reference proteome</keyword>
<feature type="transmembrane region" description="Helical" evidence="1">
    <location>
        <begin position="620"/>
        <end position="646"/>
    </location>
</feature>
<feature type="transmembrane region" description="Helical" evidence="1">
    <location>
        <begin position="390"/>
        <end position="409"/>
    </location>
</feature>
<dbReference type="Proteomes" id="UP001470288">
    <property type="component" value="Unassembled WGS sequence"/>
</dbReference>
<reference evidence="2 3" key="1">
    <citation type="submission" date="2024-03" db="EMBL/GenBank/DDBJ databases">
        <title>Human intestinal bacterial collection.</title>
        <authorList>
            <person name="Pauvert C."/>
            <person name="Hitch T.C.A."/>
            <person name="Clavel T."/>
        </authorList>
    </citation>
    <scope>NUCLEOTIDE SEQUENCE [LARGE SCALE GENOMIC DNA]</scope>
    <source>
        <strain evidence="2 3">CLA-AA-H78B</strain>
    </source>
</reference>